<dbReference type="InterPro" id="IPR021109">
    <property type="entry name" value="Peptidase_aspartic_dom_sf"/>
</dbReference>
<feature type="compositionally biased region" description="Low complexity" evidence="1">
    <location>
        <begin position="558"/>
        <end position="570"/>
    </location>
</feature>
<dbReference type="SUPFAM" id="SSF50630">
    <property type="entry name" value="Acid proteases"/>
    <property type="match status" value="1"/>
</dbReference>
<dbReference type="PROSITE" id="PS00141">
    <property type="entry name" value="ASP_PROTEASE"/>
    <property type="match status" value="1"/>
</dbReference>
<dbReference type="InterPro" id="IPR043502">
    <property type="entry name" value="DNA/RNA_pol_sf"/>
</dbReference>
<dbReference type="InterPro" id="IPR000477">
    <property type="entry name" value="RT_dom"/>
</dbReference>
<name>A0ABQ4WB13_9ASTR</name>
<feature type="region of interest" description="Disordered" evidence="1">
    <location>
        <begin position="80"/>
        <end position="127"/>
    </location>
</feature>
<dbReference type="Gene3D" id="3.10.10.10">
    <property type="entry name" value="HIV Type 1 Reverse Transcriptase, subunit A, domain 1"/>
    <property type="match status" value="1"/>
</dbReference>
<dbReference type="GO" id="GO:0003964">
    <property type="term" value="F:RNA-directed DNA polymerase activity"/>
    <property type="evidence" value="ECO:0007669"/>
    <property type="project" value="UniProtKB-KW"/>
</dbReference>
<comment type="caution">
    <text evidence="3">The sequence shown here is derived from an EMBL/GenBank/DDBJ whole genome shotgun (WGS) entry which is preliminary data.</text>
</comment>
<dbReference type="Gene3D" id="3.30.70.270">
    <property type="match status" value="2"/>
</dbReference>
<dbReference type="Gene3D" id="2.40.70.10">
    <property type="entry name" value="Acid Proteases"/>
    <property type="match status" value="1"/>
</dbReference>
<protein>
    <submittedName>
        <fullName evidence="3">Reverse transcriptase domain-containing protein</fullName>
    </submittedName>
</protein>
<accession>A0ABQ4WB13</accession>
<dbReference type="InterPro" id="IPR032567">
    <property type="entry name" value="RTL1-rel"/>
</dbReference>
<dbReference type="Pfam" id="PF00078">
    <property type="entry name" value="RVT_1"/>
    <property type="match status" value="1"/>
</dbReference>
<feature type="domain" description="Reverse transcriptase" evidence="2">
    <location>
        <begin position="798"/>
        <end position="886"/>
    </location>
</feature>
<dbReference type="CDD" id="cd01647">
    <property type="entry name" value="RT_LTR"/>
    <property type="match status" value="1"/>
</dbReference>
<evidence type="ECO:0000313" key="4">
    <source>
        <dbReference type="Proteomes" id="UP001151760"/>
    </source>
</evidence>
<dbReference type="PANTHER" id="PTHR15503:SF45">
    <property type="entry name" value="RNA-DIRECTED DNA POLYMERASE HOMOLOG"/>
    <property type="match status" value="1"/>
</dbReference>
<proteinExistence type="predicted"/>
<keyword evidence="3" id="KW-0808">Transferase</keyword>
<reference evidence="3" key="2">
    <citation type="submission" date="2022-01" db="EMBL/GenBank/DDBJ databases">
        <authorList>
            <person name="Yamashiro T."/>
            <person name="Shiraishi A."/>
            <person name="Satake H."/>
            <person name="Nakayama K."/>
        </authorList>
    </citation>
    <scope>NUCLEOTIDE SEQUENCE</scope>
</reference>
<sequence>MSDSEDFTVTYTEVFSLFEDLSDIGSPGVVGPEYEGLPWMLDDQMCRQAPPLPDFVPELVYLEFMPPEDEVLPTEEQPLPAVASPTVDSPGYVPESDPGEDPKKDDEEDPEEDPANYPADGGDDVDDEDDVAFQLLINARILLGEYEPTPVSLPSDTEVARLLAIPTQPPSPLSPWSSPLPQIPSPPLPVSPPPPASPTYPIGYQVAMILLRDEAPSTSYSPSPHIILSHTRADTPPSGTPPSGTPPLLPIPLPTSSPPLHLLFIDRRVDRPEVTLPPRKREIMRDLERDVSYRITNTWDEMLVDMLGAPTTDETEDRRAHARTTLLMEKEAMMSREANGRSMDASDLARLEVMSLRTTVLGQQAVITELQAADRRRQATITELLAADRMRQAQFIKALKLLKRLQTQMIEFQRQQGPAKARDANKRMAFDNLHNSGTGVRRNERATRECTYPDFMKCQPLKFKGTEGVVELTQWVEKMETVFRICQLFLWKNQTQVLLVNLLWYNEIVVLPYINPLKLVASKPKTMQEATEIETKLMDKRICTFAERQIENKRKQDNNQQQQPQNKRQNTGMAYTTGTGEKKLYEGSKPLCPKSPANANTANNQKGTGTGYPSRNDNAPAKVYAVGHAETNLDSHVMTGMFLLNNRYASILFDTGADRSFVSTAFSSQIDITPTALDHYYDVKLADGRIIRLNTILRGCTLNILNPPFNIDLMPVELGSFDAIIGMDWLVKYQAIIVCAKKIVHIPWGNETLIVHARHLNRFGASEMKELSEQLKELSDKSFIRPSSSPWGAPVLFVKKKDGSFRMCIDYRELNKLTVKNRYPLPRIDDLFDQLQGSSVYSKIDLQSGYHQLRVREEDIPKTAFQTRYGHYEFQVMPFGLTNAPANKKEHEANTLRLKIPKVQFLGYVIDSQGIHVDPAKIESITDWESPKTPMEIHQFLGLAGYYRRFIEGFSKIAKSMTKLTQKGVKFDWGDLTLYTSYSQLTPNCRILVSLYVPKTLI</sequence>
<evidence type="ECO:0000259" key="2">
    <source>
        <dbReference type="Pfam" id="PF00078"/>
    </source>
</evidence>
<feature type="compositionally biased region" description="Polar residues" evidence="1">
    <location>
        <begin position="597"/>
        <end position="616"/>
    </location>
</feature>
<dbReference type="SUPFAM" id="SSF56672">
    <property type="entry name" value="DNA/RNA polymerases"/>
    <property type="match status" value="1"/>
</dbReference>
<keyword evidence="3" id="KW-0695">RNA-directed DNA polymerase</keyword>
<evidence type="ECO:0000313" key="3">
    <source>
        <dbReference type="EMBL" id="GJS50055.1"/>
    </source>
</evidence>
<dbReference type="CDD" id="cd00303">
    <property type="entry name" value="retropepsin_like"/>
    <property type="match status" value="1"/>
</dbReference>
<dbReference type="EMBL" id="BQNB010008488">
    <property type="protein sequence ID" value="GJS50055.1"/>
    <property type="molecule type" value="Genomic_DNA"/>
</dbReference>
<dbReference type="InterPro" id="IPR001969">
    <property type="entry name" value="Aspartic_peptidase_AS"/>
</dbReference>
<organism evidence="3 4">
    <name type="scientific">Tanacetum coccineum</name>
    <dbReference type="NCBI Taxonomy" id="301880"/>
    <lineage>
        <taxon>Eukaryota</taxon>
        <taxon>Viridiplantae</taxon>
        <taxon>Streptophyta</taxon>
        <taxon>Embryophyta</taxon>
        <taxon>Tracheophyta</taxon>
        <taxon>Spermatophyta</taxon>
        <taxon>Magnoliopsida</taxon>
        <taxon>eudicotyledons</taxon>
        <taxon>Gunneridae</taxon>
        <taxon>Pentapetalae</taxon>
        <taxon>asterids</taxon>
        <taxon>campanulids</taxon>
        <taxon>Asterales</taxon>
        <taxon>Asteraceae</taxon>
        <taxon>Asteroideae</taxon>
        <taxon>Anthemideae</taxon>
        <taxon>Anthemidinae</taxon>
        <taxon>Tanacetum</taxon>
    </lineage>
</organism>
<dbReference type="PANTHER" id="PTHR15503">
    <property type="entry name" value="LDOC1 RELATED"/>
    <property type="match status" value="1"/>
</dbReference>
<feature type="region of interest" description="Disordered" evidence="1">
    <location>
        <begin position="552"/>
        <end position="575"/>
    </location>
</feature>
<dbReference type="InterPro" id="IPR043128">
    <property type="entry name" value="Rev_trsase/Diguanyl_cyclase"/>
</dbReference>
<keyword evidence="3" id="KW-0548">Nucleotidyltransferase</keyword>
<keyword evidence="4" id="KW-1185">Reference proteome</keyword>
<reference evidence="3" key="1">
    <citation type="journal article" date="2022" name="Int. J. Mol. Sci.">
        <title>Draft Genome of Tanacetum Coccineum: Genomic Comparison of Closely Related Tanacetum-Family Plants.</title>
        <authorList>
            <person name="Yamashiro T."/>
            <person name="Shiraishi A."/>
            <person name="Nakayama K."/>
            <person name="Satake H."/>
        </authorList>
    </citation>
    <scope>NUCLEOTIDE SEQUENCE</scope>
</reference>
<dbReference type="Proteomes" id="UP001151760">
    <property type="component" value="Unassembled WGS sequence"/>
</dbReference>
<gene>
    <name evidence="3" type="ORF">Tco_0600176</name>
</gene>
<dbReference type="Pfam" id="PF08284">
    <property type="entry name" value="RVP_2"/>
    <property type="match status" value="1"/>
</dbReference>
<evidence type="ECO:0000256" key="1">
    <source>
        <dbReference type="SAM" id="MobiDB-lite"/>
    </source>
</evidence>
<feature type="region of interest" description="Disordered" evidence="1">
    <location>
        <begin position="591"/>
        <end position="616"/>
    </location>
</feature>